<evidence type="ECO:0000256" key="5">
    <source>
        <dbReference type="SAM" id="MobiDB-lite"/>
    </source>
</evidence>
<feature type="region of interest" description="Disordered" evidence="5">
    <location>
        <begin position="1"/>
        <end position="56"/>
    </location>
</feature>
<sequence>MTKSSARRPTVAIAADPFELPSSTGAGTGRPSASEAGSGPVIPTAPPRSTPQATWPDLRPEIRDEQLWSQLQALIAVARLSSFTRAAQRLSLSKAAVSQRISDLERHLGQQLVQRTTRSVRLSEAGQRLVEQAEPGLVLLSRSLTEARDAAGAPRGLLRVTAPVALGRQHVAPMLVPFFERYPDLRIELDLSDRLVPLTQEGFDLAIRHTSQPPDTHVAFKLCESRALLLASPSYLARAGRPQHPAELAQHRCLPYLRPGPAHWFFERRAGVPAERLRVPVQGLLRAGNSEVLRDAALAGLGLALLPDFSARDAVRDGQLIEVLPDWRVVGFFGEAIYAVHPWSSHTPQGVRLLIEHLKAAMNGGF</sequence>
<dbReference type="PANTHER" id="PTHR30537">
    <property type="entry name" value="HTH-TYPE TRANSCRIPTIONAL REGULATOR"/>
    <property type="match status" value="1"/>
</dbReference>
<gene>
    <name evidence="7" type="ORF">N4261_01370</name>
</gene>
<comment type="similarity">
    <text evidence="1">Belongs to the LysR transcriptional regulatory family.</text>
</comment>
<evidence type="ECO:0000256" key="4">
    <source>
        <dbReference type="ARBA" id="ARBA00023163"/>
    </source>
</evidence>
<name>A0ABY6B3R7_9BURK</name>
<evidence type="ECO:0000256" key="3">
    <source>
        <dbReference type="ARBA" id="ARBA00023125"/>
    </source>
</evidence>
<dbReference type="PROSITE" id="PS50931">
    <property type="entry name" value="HTH_LYSR"/>
    <property type="match status" value="1"/>
</dbReference>
<dbReference type="PANTHER" id="PTHR30537:SF5">
    <property type="entry name" value="HTH-TYPE TRANSCRIPTIONAL ACTIVATOR TTDR-RELATED"/>
    <property type="match status" value="1"/>
</dbReference>
<dbReference type="InterPro" id="IPR000847">
    <property type="entry name" value="LysR_HTH_N"/>
</dbReference>
<organism evidence="7 8">
    <name type="scientific">Roseateles amylovorans</name>
    <dbReference type="NCBI Taxonomy" id="2978473"/>
    <lineage>
        <taxon>Bacteria</taxon>
        <taxon>Pseudomonadati</taxon>
        <taxon>Pseudomonadota</taxon>
        <taxon>Betaproteobacteria</taxon>
        <taxon>Burkholderiales</taxon>
        <taxon>Sphaerotilaceae</taxon>
        <taxon>Roseateles</taxon>
    </lineage>
</organism>
<dbReference type="RefSeq" id="WP_261758450.1">
    <property type="nucleotide sequence ID" value="NZ_CP104562.2"/>
</dbReference>
<dbReference type="Pfam" id="PF00126">
    <property type="entry name" value="HTH_1"/>
    <property type="match status" value="1"/>
</dbReference>
<dbReference type="InterPro" id="IPR036390">
    <property type="entry name" value="WH_DNA-bd_sf"/>
</dbReference>
<evidence type="ECO:0000256" key="2">
    <source>
        <dbReference type="ARBA" id="ARBA00023015"/>
    </source>
</evidence>
<evidence type="ECO:0000313" key="7">
    <source>
        <dbReference type="EMBL" id="UXH78619.1"/>
    </source>
</evidence>
<dbReference type="Gene3D" id="3.40.190.290">
    <property type="match status" value="1"/>
</dbReference>
<dbReference type="InterPro" id="IPR005119">
    <property type="entry name" value="LysR_subst-bd"/>
</dbReference>
<dbReference type="EMBL" id="CP104562">
    <property type="protein sequence ID" value="UXH78619.1"/>
    <property type="molecule type" value="Genomic_DNA"/>
</dbReference>
<dbReference type="SUPFAM" id="SSF46785">
    <property type="entry name" value="Winged helix' DNA-binding domain"/>
    <property type="match status" value="1"/>
</dbReference>
<keyword evidence="4" id="KW-0804">Transcription</keyword>
<keyword evidence="8" id="KW-1185">Reference proteome</keyword>
<dbReference type="InterPro" id="IPR058163">
    <property type="entry name" value="LysR-type_TF_proteobact-type"/>
</dbReference>
<keyword evidence="2" id="KW-0805">Transcription regulation</keyword>
<dbReference type="PRINTS" id="PR00039">
    <property type="entry name" value="HTHLYSR"/>
</dbReference>
<keyword evidence="3" id="KW-0238">DNA-binding</keyword>
<dbReference type="Proteomes" id="UP001064933">
    <property type="component" value="Chromosome"/>
</dbReference>
<evidence type="ECO:0000313" key="8">
    <source>
        <dbReference type="Proteomes" id="UP001064933"/>
    </source>
</evidence>
<dbReference type="SUPFAM" id="SSF53850">
    <property type="entry name" value="Periplasmic binding protein-like II"/>
    <property type="match status" value="1"/>
</dbReference>
<evidence type="ECO:0000259" key="6">
    <source>
        <dbReference type="PROSITE" id="PS50931"/>
    </source>
</evidence>
<dbReference type="CDD" id="cd08422">
    <property type="entry name" value="PBP2_CrgA_like"/>
    <property type="match status" value="1"/>
</dbReference>
<protein>
    <submittedName>
        <fullName evidence="7">LysR family transcriptional regulator</fullName>
    </submittedName>
</protein>
<reference evidence="7" key="1">
    <citation type="submission" date="2022-10" db="EMBL/GenBank/DDBJ databases">
        <title>Characterization and whole genome sequencing of a new Roseateles species, isolated from fresh water.</title>
        <authorList>
            <person name="Guliayeva D.Y."/>
            <person name="Akhremchuk A.E."/>
            <person name="Sikolenko M.A."/>
            <person name="Valentovich L.N."/>
            <person name="Sidarenka A.V."/>
        </authorList>
    </citation>
    <scope>NUCLEOTIDE SEQUENCE</scope>
    <source>
        <strain evidence="7">BIM B-1768</strain>
    </source>
</reference>
<dbReference type="Pfam" id="PF03466">
    <property type="entry name" value="LysR_substrate"/>
    <property type="match status" value="1"/>
</dbReference>
<dbReference type="InterPro" id="IPR036388">
    <property type="entry name" value="WH-like_DNA-bd_sf"/>
</dbReference>
<feature type="domain" description="HTH lysR-type" evidence="6">
    <location>
        <begin position="66"/>
        <end position="123"/>
    </location>
</feature>
<proteinExistence type="inferred from homology"/>
<accession>A0ABY6B3R7</accession>
<dbReference type="Gene3D" id="1.10.10.10">
    <property type="entry name" value="Winged helix-like DNA-binding domain superfamily/Winged helix DNA-binding domain"/>
    <property type="match status" value="1"/>
</dbReference>
<evidence type="ECO:0000256" key="1">
    <source>
        <dbReference type="ARBA" id="ARBA00009437"/>
    </source>
</evidence>